<reference evidence="10" key="1">
    <citation type="submission" date="2015-12" db="EMBL/GenBank/DDBJ databases">
        <title>De novo transcriptome assembly of four potential Pierce s Disease insect vectors from Arizona vineyards.</title>
        <authorList>
            <person name="Tassone E.E."/>
        </authorList>
    </citation>
    <scope>NUCLEOTIDE SEQUENCE</scope>
</reference>
<evidence type="ECO:0000256" key="3">
    <source>
        <dbReference type="ARBA" id="ARBA00022824"/>
    </source>
</evidence>
<dbReference type="Gene3D" id="1.10.238.10">
    <property type="entry name" value="EF-hand"/>
    <property type="match status" value="1"/>
</dbReference>
<dbReference type="PROSITE" id="PS00018">
    <property type="entry name" value="EF_HAND_1"/>
    <property type="match status" value="1"/>
</dbReference>
<dbReference type="InterPro" id="IPR039794">
    <property type="entry name" value="Gtb1-like"/>
</dbReference>
<dbReference type="PANTHER" id="PTHR12630:SF1">
    <property type="entry name" value="GLUCOSIDASE 2 SUBUNIT BETA"/>
    <property type="match status" value="1"/>
</dbReference>
<evidence type="ECO:0000313" key="10">
    <source>
        <dbReference type="EMBL" id="JAS20272.1"/>
    </source>
</evidence>
<dbReference type="Pfam" id="PF13202">
    <property type="entry name" value="EF-hand_5"/>
    <property type="match status" value="2"/>
</dbReference>
<proteinExistence type="predicted"/>
<dbReference type="SUPFAM" id="SSF47473">
    <property type="entry name" value="EF-hand"/>
    <property type="match status" value="1"/>
</dbReference>
<dbReference type="GO" id="GO:0006491">
    <property type="term" value="P:N-glycan processing"/>
    <property type="evidence" value="ECO:0007669"/>
    <property type="project" value="TreeGrafter"/>
</dbReference>
<feature type="domain" description="MRH" evidence="9">
    <location>
        <begin position="413"/>
        <end position="513"/>
    </location>
</feature>
<evidence type="ECO:0000256" key="5">
    <source>
        <dbReference type="ARBA" id="ARBA00023157"/>
    </source>
</evidence>
<keyword evidence="2 8" id="KW-0732">Signal</keyword>
<keyword evidence="3" id="KW-0256">Endoplasmic reticulum</keyword>
<feature type="coiled-coil region" evidence="6">
    <location>
        <begin position="370"/>
        <end position="397"/>
    </location>
</feature>
<evidence type="ECO:0000256" key="2">
    <source>
        <dbReference type="ARBA" id="ARBA00022729"/>
    </source>
</evidence>
<dbReference type="PROSITE" id="PS51914">
    <property type="entry name" value="MRH"/>
    <property type="match status" value="1"/>
</dbReference>
<feature type="region of interest" description="Disordered" evidence="7">
    <location>
        <begin position="295"/>
        <end position="364"/>
    </location>
</feature>
<dbReference type="InterPro" id="IPR009011">
    <property type="entry name" value="Man6P_isomerase_rcpt-bd_dom_sf"/>
</dbReference>
<evidence type="ECO:0000256" key="7">
    <source>
        <dbReference type="SAM" id="MobiDB-lite"/>
    </source>
</evidence>
<gene>
    <name evidence="10" type="ORF">g.6902</name>
</gene>
<name>A0A1B6D3J4_9HEMI</name>
<feature type="compositionally biased region" description="Basic and acidic residues" evidence="7">
    <location>
        <begin position="341"/>
        <end position="361"/>
    </location>
</feature>
<accession>A0A1B6D3J4</accession>
<feature type="chain" id="PRO_5008580903" description="Glucosidase 2 subunit beta" evidence="8">
    <location>
        <begin position="22"/>
        <end position="525"/>
    </location>
</feature>
<feature type="signal peptide" evidence="8">
    <location>
        <begin position="1"/>
        <end position="21"/>
    </location>
</feature>
<dbReference type="EMBL" id="GEDC01017026">
    <property type="protein sequence ID" value="JAS20272.1"/>
    <property type="molecule type" value="Transcribed_RNA"/>
</dbReference>
<keyword evidence="5" id="KW-1015">Disulfide bond</keyword>
<dbReference type="GO" id="GO:0005509">
    <property type="term" value="F:calcium ion binding"/>
    <property type="evidence" value="ECO:0007669"/>
    <property type="project" value="InterPro"/>
</dbReference>
<feature type="region of interest" description="Disordered" evidence="7">
    <location>
        <begin position="208"/>
        <end position="229"/>
    </location>
</feature>
<sequence length="525" mass="59711">MLPLKMLTYFLIIVSAHSILGSEIMRPRGVAISKSSLYNPGIDFTCFDGTVTIPYKYVNDDYCDCPDGTDEPGTAACPNGIFHCTNAGHQSLNIPSSRVNDGICDCCDATDEYLTGNCSDFCNKLGEEARREAQKRAELIKMGSELRQELIQQGKLHKQKKQERIITLQRDQNEAESVKAEKELLKSEAESAENVALQSYREIEEAEKARKTEEEKKAHEEEAMASFKLIDSNQDGKIVPGELQSRNIFDTNKDGAVSEDEVKFFFGTAEELNWDQFFADAYPRMKPFIMMEKGLFTPPTKDQEGQQNEQGDQEAEEATEDLPEEDWEEEEKPEEEEEEPESTKDEKENIPEDEAKPKYDPETQNIIDVADKARNEFEQADRALRDIERELKHIEESLAKDFGPEDEFAALDGECFEYNEREYTYKLCPFDQVSQKQRSGGAETRLGVWNDWVGGEDKYSAMMYDKGQSCWNGPQRSTRVEISCGLENAVTSATEPNRCEYVFHFVTPSACRPEETSDVNPHDEL</sequence>
<dbReference type="GO" id="GO:0017177">
    <property type="term" value="C:glucosidase II complex"/>
    <property type="evidence" value="ECO:0007669"/>
    <property type="project" value="TreeGrafter"/>
</dbReference>
<evidence type="ECO:0000256" key="8">
    <source>
        <dbReference type="SAM" id="SignalP"/>
    </source>
</evidence>
<keyword evidence="6" id="KW-0175">Coiled coil</keyword>
<dbReference type="SUPFAM" id="SSF50911">
    <property type="entry name" value="Mannose 6-phosphate receptor domain"/>
    <property type="match status" value="1"/>
</dbReference>
<dbReference type="Gene3D" id="2.70.130.10">
    <property type="entry name" value="Mannose-6-phosphate receptor binding domain"/>
    <property type="match status" value="1"/>
</dbReference>
<evidence type="ECO:0000256" key="4">
    <source>
        <dbReference type="ARBA" id="ARBA00022837"/>
    </source>
</evidence>
<dbReference type="PANTHER" id="PTHR12630">
    <property type="entry name" value="N-LINKED OLIGOSACCHARIDE PROCESSING"/>
    <property type="match status" value="1"/>
</dbReference>
<dbReference type="InterPro" id="IPR036607">
    <property type="entry name" value="PRKCSH"/>
</dbReference>
<dbReference type="AlphaFoldDB" id="A0A1B6D3J4"/>
<dbReference type="InterPro" id="IPR028146">
    <property type="entry name" value="PRKCSH_N"/>
</dbReference>
<dbReference type="InterPro" id="IPR011992">
    <property type="entry name" value="EF-hand-dom_pair"/>
</dbReference>
<dbReference type="InterPro" id="IPR018247">
    <property type="entry name" value="EF_Hand_1_Ca_BS"/>
</dbReference>
<feature type="compositionally biased region" description="Basic and acidic residues" evidence="7">
    <location>
        <begin position="208"/>
        <end position="222"/>
    </location>
</feature>
<evidence type="ECO:0000256" key="6">
    <source>
        <dbReference type="SAM" id="Coils"/>
    </source>
</evidence>
<dbReference type="InterPro" id="IPR002048">
    <property type="entry name" value="EF_hand_dom"/>
</dbReference>
<dbReference type="Pfam" id="PF13015">
    <property type="entry name" value="PRKCSH_1"/>
    <property type="match status" value="1"/>
</dbReference>
<evidence type="ECO:0000259" key="9">
    <source>
        <dbReference type="PROSITE" id="PS51914"/>
    </source>
</evidence>
<organism evidence="10">
    <name type="scientific">Clastoptera arizonana</name>
    <name type="common">Arizona spittle bug</name>
    <dbReference type="NCBI Taxonomy" id="38151"/>
    <lineage>
        <taxon>Eukaryota</taxon>
        <taxon>Metazoa</taxon>
        <taxon>Ecdysozoa</taxon>
        <taxon>Arthropoda</taxon>
        <taxon>Hexapoda</taxon>
        <taxon>Insecta</taxon>
        <taxon>Pterygota</taxon>
        <taxon>Neoptera</taxon>
        <taxon>Paraneoptera</taxon>
        <taxon>Hemiptera</taxon>
        <taxon>Auchenorrhyncha</taxon>
        <taxon>Cercopoidea</taxon>
        <taxon>Clastopteridae</taxon>
        <taxon>Clastoptera</taxon>
    </lineage>
</organism>
<dbReference type="InterPro" id="IPR044865">
    <property type="entry name" value="MRH_dom"/>
</dbReference>
<evidence type="ECO:0000256" key="1">
    <source>
        <dbReference type="ARBA" id="ARBA00022387"/>
    </source>
</evidence>
<keyword evidence="4" id="KW-0106">Calcium</keyword>
<feature type="compositionally biased region" description="Acidic residues" evidence="7">
    <location>
        <begin position="311"/>
        <end position="340"/>
    </location>
</feature>
<protein>
    <recommendedName>
        <fullName evidence="1">Glucosidase 2 subunit beta</fullName>
    </recommendedName>
</protein>
<dbReference type="Pfam" id="PF12999">
    <property type="entry name" value="PRKCSH-like"/>
    <property type="match status" value="1"/>
</dbReference>